<keyword evidence="6" id="KW-0862">Zinc</keyword>
<keyword evidence="3" id="KW-0479">Metal-binding</keyword>
<evidence type="ECO:0000256" key="5">
    <source>
        <dbReference type="ARBA" id="ARBA00022777"/>
    </source>
</evidence>
<keyword evidence="7" id="KW-0067">ATP-binding</keyword>
<evidence type="ECO:0000256" key="6">
    <source>
        <dbReference type="ARBA" id="ARBA00022833"/>
    </source>
</evidence>
<protein>
    <recommendedName>
        <fullName evidence="1">N-acetylglucosamine kinase</fullName>
        <ecNumber evidence="1">2.7.1.59</ecNumber>
    </recommendedName>
</protein>
<keyword evidence="2" id="KW-0808">Transferase</keyword>
<evidence type="ECO:0000256" key="7">
    <source>
        <dbReference type="ARBA" id="ARBA00022840"/>
    </source>
</evidence>
<comment type="caution">
    <text evidence="10">The sequence shown here is derived from an EMBL/GenBank/DDBJ whole genome shotgun (WGS) entry which is preliminary data.</text>
</comment>
<organism evidence="10 11">
    <name type="scientific">Bowmanella yangjiangensis</name>
    <dbReference type="NCBI Taxonomy" id="2811230"/>
    <lineage>
        <taxon>Bacteria</taxon>
        <taxon>Pseudomonadati</taxon>
        <taxon>Pseudomonadota</taxon>
        <taxon>Gammaproteobacteria</taxon>
        <taxon>Alteromonadales</taxon>
        <taxon>Alteromonadaceae</taxon>
        <taxon>Bowmanella</taxon>
    </lineage>
</organism>
<dbReference type="EC" id="2.7.1.59" evidence="1"/>
<name>A0ABS3CWC1_9ALTE</name>
<proteinExistence type="predicted"/>
<gene>
    <name evidence="10" type="ORF">J0A65_12575</name>
</gene>
<dbReference type="PANTHER" id="PTHR18964">
    <property type="entry name" value="ROK (REPRESSOR, ORF, KINASE) FAMILY"/>
    <property type="match status" value="1"/>
</dbReference>
<keyword evidence="5" id="KW-0418">Kinase</keyword>
<dbReference type="PANTHER" id="PTHR18964:SF162">
    <property type="entry name" value="N-ACETYL-D-GLUCOSAMINE KINASE"/>
    <property type="match status" value="1"/>
</dbReference>
<dbReference type="InterPro" id="IPR043129">
    <property type="entry name" value="ATPase_NBD"/>
</dbReference>
<dbReference type="EMBL" id="JAFKCS010000011">
    <property type="protein sequence ID" value="MBN7820706.1"/>
    <property type="molecule type" value="Genomic_DNA"/>
</dbReference>
<accession>A0ABS3CWC1</accession>
<evidence type="ECO:0000256" key="2">
    <source>
        <dbReference type="ARBA" id="ARBA00022679"/>
    </source>
</evidence>
<evidence type="ECO:0000313" key="10">
    <source>
        <dbReference type="EMBL" id="MBN7820706.1"/>
    </source>
</evidence>
<evidence type="ECO:0000313" key="11">
    <source>
        <dbReference type="Proteomes" id="UP000663992"/>
    </source>
</evidence>
<dbReference type="InterPro" id="IPR000600">
    <property type="entry name" value="ROK"/>
</dbReference>
<dbReference type="Pfam" id="PF00480">
    <property type="entry name" value="ROK"/>
    <property type="match status" value="1"/>
</dbReference>
<dbReference type="Proteomes" id="UP000663992">
    <property type="component" value="Unassembled WGS sequence"/>
</dbReference>
<dbReference type="RefSeq" id="WP_206594536.1">
    <property type="nucleotide sequence ID" value="NZ_JAFKCS010000011.1"/>
</dbReference>
<sequence>MHYGLDIGGTKMELAVFDASFVCLERIRRETPTDDYPAFLQAIAELVETADSKFSCNGSVGIGLPGIVSTDGLALSSNVPCLTGQAVAADLTLTLNRPVALGNDCRCFALSEAVLGAGKDYSRVLGVIIGTGLGGGLCVDGRLYAPNSQLAGEFGHLGLHAAVVARWQLPIIQCGCGLSGCAETFVSGTGLGRLYQHFGGLTCDTYQWLSAYRQSEQQAISTFDCFIDALGSVIAGQMLSLDPDVIVLGGGLSSIDEIRTQLPGAVQKHLFANAPMAPVRVAEGGPSSGVRGAALLGAELVKGQCL</sequence>
<dbReference type="SUPFAM" id="SSF53067">
    <property type="entry name" value="Actin-like ATPase domain"/>
    <property type="match status" value="1"/>
</dbReference>
<evidence type="ECO:0000256" key="9">
    <source>
        <dbReference type="ARBA" id="ARBA00049065"/>
    </source>
</evidence>
<keyword evidence="11" id="KW-1185">Reference proteome</keyword>
<evidence type="ECO:0000256" key="8">
    <source>
        <dbReference type="ARBA" id="ARBA00023277"/>
    </source>
</evidence>
<keyword evidence="4" id="KW-0547">Nucleotide-binding</keyword>
<keyword evidence="8" id="KW-0119">Carbohydrate metabolism</keyword>
<dbReference type="Gene3D" id="3.30.420.40">
    <property type="match status" value="2"/>
</dbReference>
<reference evidence="10 11" key="1">
    <citation type="submission" date="2021-03" db="EMBL/GenBank/DDBJ databases">
        <title>novel species isolated from a fishpond in China.</title>
        <authorList>
            <person name="Lu H."/>
            <person name="Cai Z."/>
        </authorList>
    </citation>
    <scope>NUCLEOTIDE SEQUENCE [LARGE SCALE GENOMIC DNA]</scope>
    <source>
        <strain evidence="10 11">Y57</strain>
    </source>
</reference>
<evidence type="ECO:0000256" key="1">
    <source>
        <dbReference type="ARBA" id="ARBA00012122"/>
    </source>
</evidence>
<comment type="catalytic activity">
    <reaction evidence="9">
        <text>N-acetyl-D-glucosamine + ATP = N-acetyl-D-glucosamine 6-phosphate + ADP + H(+)</text>
        <dbReference type="Rhea" id="RHEA:17417"/>
        <dbReference type="ChEBI" id="CHEBI:15378"/>
        <dbReference type="ChEBI" id="CHEBI:30616"/>
        <dbReference type="ChEBI" id="CHEBI:57513"/>
        <dbReference type="ChEBI" id="CHEBI:456216"/>
        <dbReference type="ChEBI" id="CHEBI:506227"/>
        <dbReference type="EC" id="2.7.1.59"/>
    </reaction>
</comment>
<evidence type="ECO:0000256" key="3">
    <source>
        <dbReference type="ARBA" id="ARBA00022723"/>
    </source>
</evidence>
<dbReference type="CDD" id="cd24057">
    <property type="entry name" value="ASKHA_NBD_ROK_NAGK"/>
    <property type="match status" value="1"/>
</dbReference>
<evidence type="ECO:0000256" key="4">
    <source>
        <dbReference type="ARBA" id="ARBA00022741"/>
    </source>
</evidence>